<dbReference type="EMBL" id="FNON01000004">
    <property type="protein sequence ID" value="SDY17815.1"/>
    <property type="molecule type" value="Genomic_DNA"/>
</dbReference>
<evidence type="ECO:0000313" key="1">
    <source>
        <dbReference type="EMBL" id="SDY17815.1"/>
    </source>
</evidence>
<proteinExistence type="predicted"/>
<accession>A0A1H3HRE5</accession>
<protein>
    <recommendedName>
        <fullName evidence="3">HEAT repeat-containing protein</fullName>
    </recommendedName>
</protein>
<sequence>MTSPRELINKAAGLTFSEERAALLERALEHADPEAHAIALAMLAQQDPDRLGEAVSAGTAAIESGAEPNWIRAHLAEAAILAGDDEAALRFAEEVDPGFFLANDLAWRVVRLKEIKAIALLRLGRADALDVVDELLADIAGGDEDDDLPPPSHLVRVALTLGARPVLDRVAQSLDLEDWFPPSVVAEIRAALGS</sequence>
<dbReference type="Proteomes" id="UP000199515">
    <property type="component" value="Unassembled WGS sequence"/>
</dbReference>
<dbReference type="RefSeq" id="WP_091291818.1">
    <property type="nucleotide sequence ID" value="NZ_FNON01000004.1"/>
</dbReference>
<dbReference type="OrthoDB" id="5191671at2"/>
<evidence type="ECO:0008006" key="3">
    <source>
        <dbReference type="Google" id="ProtNLM"/>
    </source>
</evidence>
<dbReference type="STRING" id="589385.SAMN05421504_104781"/>
<gene>
    <name evidence="1" type="ORF">SAMN05421504_104781</name>
</gene>
<reference evidence="1 2" key="1">
    <citation type="submission" date="2016-10" db="EMBL/GenBank/DDBJ databases">
        <authorList>
            <person name="de Groot N.N."/>
        </authorList>
    </citation>
    <scope>NUCLEOTIDE SEQUENCE [LARGE SCALE GENOMIC DNA]</scope>
    <source>
        <strain evidence="1 2">CPCC 202699</strain>
    </source>
</reference>
<dbReference type="AlphaFoldDB" id="A0A1H3HRE5"/>
<organism evidence="1 2">
    <name type="scientific">Amycolatopsis xylanica</name>
    <dbReference type="NCBI Taxonomy" id="589385"/>
    <lineage>
        <taxon>Bacteria</taxon>
        <taxon>Bacillati</taxon>
        <taxon>Actinomycetota</taxon>
        <taxon>Actinomycetes</taxon>
        <taxon>Pseudonocardiales</taxon>
        <taxon>Pseudonocardiaceae</taxon>
        <taxon>Amycolatopsis</taxon>
    </lineage>
</organism>
<keyword evidence="2" id="KW-1185">Reference proteome</keyword>
<evidence type="ECO:0000313" key="2">
    <source>
        <dbReference type="Proteomes" id="UP000199515"/>
    </source>
</evidence>
<name>A0A1H3HRE5_9PSEU</name>